<keyword evidence="8" id="KW-1185">Reference proteome</keyword>
<evidence type="ECO:0000256" key="4">
    <source>
        <dbReference type="ARBA" id="ARBA00023136"/>
    </source>
</evidence>
<proteinExistence type="predicted"/>
<gene>
    <name evidence="7" type="ORF">MKP09_06900</name>
</gene>
<dbReference type="PANTHER" id="PTHR30518:SF2">
    <property type="entry name" value="ENDOLYTIC MUREIN TRANSGLYCOSYLASE"/>
    <property type="match status" value="1"/>
</dbReference>
<accession>A0ABS9SH13</accession>
<evidence type="ECO:0000256" key="1">
    <source>
        <dbReference type="ARBA" id="ARBA00022475"/>
    </source>
</evidence>
<evidence type="ECO:0000256" key="2">
    <source>
        <dbReference type="ARBA" id="ARBA00022692"/>
    </source>
</evidence>
<keyword evidence="3" id="KW-1133">Transmembrane helix</keyword>
<keyword evidence="1" id="KW-1003">Cell membrane</keyword>
<evidence type="ECO:0000313" key="8">
    <source>
        <dbReference type="Proteomes" id="UP001202248"/>
    </source>
</evidence>
<evidence type="ECO:0000256" key="5">
    <source>
        <dbReference type="ARBA" id="ARBA00023239"/>
    </source>
</evidence>
<protein>
    <submittedName>
        <fullName evidence="7">Endolytic transglycosylase MltG</fullName>
    </submittedName>
</protein>
<dbReference type="Proteomes" id="UP001202248">
    <property type="component" value="Unassembled WGS sequence"/>
</dbReference>
<dbReference type="PANTHER" id="PTHR30518">
    <property type="entry name" value="ENDOLYTIC MUREIN TRANSGLYCOSYLASE"/>
    <property type="match status" value="1"/>
</dbReference>
<keyword evidence="5" id="KW-0456">Lyase</keyword>
<sequence>MPLQADPTVKFALKDFTIKRVLFKHLSTPSPYNTYQNKGLPPGPICTPQEETIDAVLNAPETEYIYFVASPSFDGTHVFSTNYQDHLKLAKEYQQALNERFGKIPDTSK</sequence>
<evidence type="ECO:0000256" key="3">
    <source>
        <dbReference type="ARBA" id="ARBA00022989"/>
    </source>
</evidence>
<evidence type="ECO:0000256" key="6">
    <source>
        <dbReference type="ARBA" id="ARBA00023316"/>
    </source>
</evidence>
<dbReference type="Gene3D" id="3.30.160.60">
    <property type="entry name" value="Classic Zinc Finger"/>
    <property type="match status" value="1"/>
</dbReference>
<dbReference type="InterPro" id="IPR003770">
    <property type="entry name" value="MLTG-like"/>
</dbReference>
<keyword evidence="6" id="KW-0961">Cell wall biogenesis/degradation</keyword>
<comment type="caution">
    <text evidence="7">The sequence shown here is derived from an EMBL/GenBank/DDBJ whole genome shotgun (WGS) entry which is preliminary data.</text>
</comment>
<dbReference type="Pfam" id="PF02618">
    <property type="entry name" value="YceG"/>
    <property type="match status" value="1"/>
</dbReference>
<dbReference type="EMBL" id="JAKWBL010000001">
    <property type="protein sequence ID" value="MCH5597654.1"/>
    <property type="molecule type" value="Genomic_DNA"/>
</dbReference>
<evidence type="ECO:0000313" key="7">
    <source>
        <dbReference type="EMBL" id="MCH5597654.1"/>
    </source>
</evidence>
<reference evidence="7 8" key="1">
    <citation type="submission" date="2022-02" db="EMBL/GenBank/DDBJ databases">
        <authorList>
            <person name="Min J."/>
        </authorList>
    </citation>
    <scope>NUCLEOTIDE SEQUENCE [LARGE SCALE GENOMIC DNA]</scope>
    <source>
        <strain evidence="7 8">GR10-1</strain>
    </source>
</reference>
<name>A0ABS9SH13_9BACT</name>
<organism evidence="7 8">
    <name type="scientific">Niabella ginsengisoli</name>
    <dbReference type="NCBI Taxonomy" id="522298"/>
    <lineage>
        <taxon>Bacteria</taxon>
        <taxon>Pseudomonadati</taxon>
        <taxon>Bacteroidota</taxon>
        <taxon>Chitinophagia</taxon>
        <taxon>Chitinophagales</taxon>
        <taxon>Chitinophagaceae</taxon>
        <taxon>Niabella</taxon>
    </lineage>
</organism>
<keyword evidence="4" id="KW-0472">Membrane</keyword>
<keyword evidence="2" id="KW-0812">Transmembrane</keyword>